<evidence type="ECO:0000256" key="9">
    <source>
        <dbReference type="ARBA" id="ARBA00023159"/>
    </source>
</evidence>
<evidence type="ECO:0000256" key="4">
    <source>
        <dbReference type="ARBA" id="ARBA00022723"/>
    </source>
</evidence>
<keyword evidence="5" id="KW-0408">Iron</keyword>
<dbReference type="FunFam" id="1.10.1660.10:FF:000002">
    <property type="entry name" value="Redox-sensitive transcriptional activator SoxR"/>
    <property type="match status" value="1"/>
</dbReference>
<dbReference type="NCBIfam" id="TIGR01950">
    <property type="entry name" value="SoxR"/>
    <property type="match status" value="1"/>
</dbReference>
<evidence type="ECO:0000313" key="13">
    <source>
        <dbReference type="EMBL" id="ROU11282.1"/>
    </source>
</evidence>
<dbReference type="PANTHER" id="PTHR30204:SF0">
    <property type="entry name" value="REDOX-SENSITIVE TRANSCRIPTIONAL ACTIVATOR SOXR"/>
    <property type="match status" value="1"/>
</dbReference>
<dbReference type="AlphaFoldDB" id="A0A378GQ31"/>
<keyword evidence="4" id="KW-0479">Metal-binding</keyword>
<keyword evidence="15" id="KW-1185">Reference proteome</keyword>
<evidence type="ECO:0000256" key="10">
    <source>
        <dbReference type="ARBA" id="ARBA00023163"/>
    </source>
</evidence>
<dbReference type="GO" id="GO:0046872">
    <property type="term" value="F:metal ion binding"/>
    <property type="evidence" value="ECO:0007669"/>
    <property type="project" value="UniProtKB-KW"/>
</dbReference>
<dbReference type="InterPro" id="IPR047057">
    <property type="entry name" value="MerR_fam"/>
</dbReference>
<dbReference type="Gene3D" id="1.10.1660.10">
    <property type="match status" value="1"/>
</dbReference>
<dbReference type="InterPro" id="IPR015358">
    <property type="entry name" value="Tscrpt_reg_MerR_DNA-bd"/>
</dbReference>
<keyword evidence="8" id="KW-0238">DNA-binding</keyword>
<dbReference type="GeneID" id="85164228"/>
<evidence type="ECO:0000313" key="15">
    <source>
        <dbReference type="Proteomes" id="UP001331691"/>
    </source>
</evidence>
<accession>A0A378GQ31</accession>
<dbReference type="PROSITE" id="PS00552">
    <property type="entry name" value="HTH_MERR_1"/>
    <property type="match status" value="1"/>
</dbReference>
<evidence type="ECO:0000256" key="1">
    <source>
        <dbReference type="ARBA" id="ARBA00011738"/>
    </source>
</evidence>
<evidence type="ECO:0000313" key="12">
    <source>
        <dbReference type="EMBL" id="MEE9655652.1"/>
    </source>
</evidence>
<keyword evidence="9" id="KW-0010">Activator</keyword>
<dbReference type="EMBL" id="JAZKKV010000001">
    <property type="protein sequence ID" value="MEE9655652.1"/>
    <property type="molecule type" value="Genomic_DNA"/>
</dbReference>
<evidence type="ECO:0000259" key="11">
    <source>
        <dbReference type="PROSITE" id="PS50937"/>
    </source>
</evidence>
<comment type="caution">
    <text evidence="13">The sequence shown here is derived from an EMBL/GenBank/DDBJ whole genome shotgun (WGS) entry which is preliminary data.</text>
</comment>
<feature type="domain" description="HTH merR-type" evidence="11">
    <location>
        <begin position="11"/>
        <end position="79"/>
    </location>
</feature>
<dbReference type="PANTHER" id="PTHR30204">
    <property type="entry name" value="REDOX-CYCLING DRUG-SENSING TRANSCRIPTIONAL ACTIVATOR SOXR"/>
    <property type="match status" value="1"/>
</dbReference>
<dbReference type="CDD" id="cd01110">
    <property type="entry name" value="HTH_SoxR"/>
    <property type="match status" value="1"/>
</dbReference>
<dbReference type="GO" id="GO:0051537">
    <property type="term" value="F:2 iron, 2 sulfur cluster binding"/>
    <property type="evidence" value="ECO:0007669"/>
    <property type="project" value="UniProtKB-KW"/>
</dbReference>
<dbReference type="Proteomes" id="UP001331691">
    <property type="component" value="Unassembled WGS sequence"/>
</dbReference>
<dbReference type="Proteomes" id="UP000268051">
    <property type="component" value="Unassembled WGS sequence"/>
</dbReference>
<keyword evidence="10" id="KW-0804">Transcription</keyword>
<gene>
    <name evidence="13" type="primary">soxR</name>
    <name evidence="13" type="ORF">EB837_19100</name>
    <name evidence="12" type="ORF">V4836_16155</name>
</gene>
<keyword evidence="6" id="KW-0411">Iron-sulfur</keyword>
<evidence type="ECO:0000256" key="6">
    <source>
        <dbReference type="ARBA" id="ARBA00023014"/>
    </source>
</evidence>
<name>A0A378GQ31_9ENTR</name>
<dbReference type="Pfam" id="PF00376">
    <property type="entry name" value="MerR"/>
    <property type="match status" value="1"/>
</dbReference>
<evidence type="ECO:0000256" key="3">
    <source>
        <dbReference type="ARBA" id="ARBA00022714"/>
    </source>
</evidence>
<comment type="subunit">
    <text evidence="1">Homodimer.</text>
</comment>
<dbReference type="EMBL" id="RHFN01000024">
    <property type="protein sequence ID" value="ROU11282.1"/>
    <property type="molecule type" value="Genomic_DNA"/>
</dbReference>
<dbReference type="GO" id="GO:0006979">
    <property type="term" value="P:response to oxidative stress"/>
    <property type="evidence" value="ECO:0007669"/>
    <property type="project" value="InterPro"/>
</dbReference>
<evidence type="ECO:0000256" key="7">
    <source>
        <dbReference type="ARBA" id="ARBA00023015"/>
    </source>
</evidence>
<dbReference type="InterPro" id="IPR000551">
    <property type="entry name" value="MerR-type_HTH_dom"/>
</dbReference>
<dbReference type="PRINTS" id="PR00040">
    <property type="entry name" value="HTHMERR"/>
</dbReference>
<sequence length="152" mass="17071">MEKKSTRIKTLLSPGEVAKRTGVAVSALHFYESKGLIRSTRNSGNQRRYKRDVLRYVAIIKIAQRLGIPLGTIGESLSVLPENHTLGPKDWKHFTTQWREELDKRIHAMEALRDQLNGCIGCGCMSLRDCPLRNPGDKLGEEGTGARLLEDE</sequence>
<keyword evidence="3" id="KW-0001">2Fe-2S</keyword>
<organism evidence="13 14">
    <name type="scientific">Kluyvera ascorbata</name>
    <dbReference type="NCBI Taxonomy" id="51288"/>
    <lineage>
        <taxon>Bacteria</taxon>
        <taxon>Pseudomonadati</taxon>
        <taxon>Pseudomonadota</taxon>
        <taxon>Gammaproteobacteria</taxon>
        <taxon>Enterobacterales</taxon>
        <taxon>Enterobacteriaceae</taxon>
        <taxon>Kluyvera</taxon>
    </lineage>
</organism>
<dbReference type="SUPFAM" id="SSF46955">
    <property type="entry name" value="Putative DNA-binding domain"/>
    <property type="match status" value="1"/>
</dbReference>
<evidence type="ECO:0000313" key="14">
    <source>
        <dbReference type="Proteomes" id="UP000268051"/>
    </source>
</evidence>
<reference evidence="13 14" key="1">
    <citation type="submission" date="2018-10" db="EMBL/GenBank/DDBJ databases">
        <title>Horizontal transference of carbapenem resistance between Klebsiella pneumoniae and Kluyvera ascorbata during abdominal infection: a case report.</title>
        <authorList>
            <person name="Raro O.H.F."/>
            <person name="Lima-Morales D."/>
            <person name="Barth A.L."/>
            <person name="Paim T.G.S."/>
            <person name="Mott M.P."/>
            <person name="Riche C.V.W."/>
            <person name="Teixeira U.F."/>
            <person name="Waechter F."/>
            <person name="Dias C.A.G."/>
        </authorList>
    </citation>
    <scope>NUCLEOTIDE SEQUENCE [LARGE SCALE GENOMIC DNA]</scope>
    <source>
        <strain evidence="13 14">OT2</strain>
    </source>
</reference>
<dbReference type="RefSeq" id="WP_035895941.1">
    <property type="nucleotide sequence ID" value="NZ_AP022665.1"/>
</dbReference>
<dbReference type="GO" id="GO:0003677">
    <property type="term" value="F:DNA binding"/>
    <property type="evidence" value="ECO:0007669"/>
    <property type="project" value="UniProtKB-KW"/>
</dbReference>
<protein>
    <recommendedName>
        <fullName evidence="2">Redox-sensitive transcriptional activator SoxR</fullName>
    </recommendedName>
</protein>
<dbReference type="Pfam" id="PF09278">
    <property type="entry name" value="MerR-DNA-bind"/>
    <property type="match status" value="1"/>
</dbReference>
<evidence type="ECO:0000256" key="2">
    <source>
        <dbReference type="ARBA" id="ARBA00014474"/>
    </source>
</evidence>
<dbReference type="OrthoDB" id="9802944at2"/>
<dbReference type="GO" id="GO:0003700">
    <property type="term" value="F:DNA-binding transcription factor activity"/>
    <property type="evidence" value="ECO:0007669"/>
    <property type="project" value="InterPro"/>
</dbReference>
<dbReference type="SMART" id="SM00422">
    <property type="entry name" value="HTH_MERR"/>
    <property type="match status" value="1"/>
</dbReference>
<dbReference type="PROSITE" id="PS50937">
    <property type="entry name" value="HTH_MERR_2"/>
    <property type="match status" value="1"/>
</dbReference>
<evidence type="ECO:0000256" key="8">
    <source>
        <dbReference type="ARBA" id="ARBA00023125"/>
    </source>
</evidence>
<proteinExistence type="predicted"/>
<keyword evidence="7" id="KW-0805">Transcription regulation</keyword>
<dbReference type="InterPro" id="IPR010211">
    <property type="entry name" value="Redox-sen_tscrpt-act_SoxR"/>
</dbReference>
<reference evidence="12 15" key="2">
    <citation type="submission" date="2023-10" db="EMBL/GenBank/DDBJ databases">
        <title>Wastewater isolates of ESBL- and carbapenemase-producing Gram-negative bacteria from New Zealand.</title>
        <authorList>
            <person name="Straub C."/>
            <person name="Weaver L."/>
            <person name="Cornelius A."/>
            <person name="Mcgill E."/>
            <person name="Dyet K."/>
            <person name="White L."/>
            <person name="Pattis I."/>
        </authorList>
    </citation>
    <scope>NUCLEOTIDE SEQUENCE [LARGE SCALE GENOMIC DNA]</scope>
    <source>
        <strain evidence="12 15">ESBL09</strain>
    </source>
</reference>
<dbReference type="InterPro" id="IPR009061">
    <property type="entry name" value="DNA-bd_dom_put_sf"/>
</dbReference>
<evidence type="ECO:0000256" key="5">
    <source>
        <dbReference type="ARBA" id="ARBA00023004"/>
    </source>
</evidence>